<gene>
    <name evidence="1" type="ORF">AAG747_24090</name>
</gene>
<dbReference type="Gene3D" id="1.10.1740.10">
    <property type="match status" value="1"/>
</dbReference>
<dbReference type="AlphaFoldDB" id="A0AAW9SEV2"/>
<organism evidence="1 2">
    <name type="scientific">Rapidithrix thailandica</name>
    <dbReference type="NCBI Taxonomy" id="413964"/>
    <lineage>
        <taxon>Bacteria</taxon>
        <taxon>Pseudomonadati</taxon>
        <taxon>Bacteroidota</taxon>
        <taxon>Cytophagia</taxon>
        <taxon>Cytophagales</taxon>
        <taxon>Flammeovirgaceae</taxon>
        <taxon>Rapidithrix</taxon>
    </lineage>
</organism>
<dbReference type="EMBL" id="JBDKWZ010000018">
    <property type="protein sequence ID" value="MEN7551023.1"/>
    <property type="molecule type" value="Genomic_DNA"/>
</dbReference>
<evidence type="ECO:0000313" key="1">
    <source>
        <dbReference type="EMBL" id="MEN7551023.1"/>
    </source>
</evidence>
<dbReference type="RefSeq" id="WP_346823805.1">
    <property type="nucleotide sequence ID" value="NZ_JBDKWZ010000018.1"/>
</dbReference>
<dbReference type="GO" id="GO:0006352">
    <property type="term" value="P:DNA-templated transcription initiation"/>
    <property type="evidence" value="ECO:0007669"/>
    <property type="project" value="InterPro"/>
</dbReference>
<sequence length="175" mass="20370">MKQEKDQQLIALYREAFPKVAKVIHRLGGDLSTAKDLFHDAMIIYLEKERNNTLNLHTSPSNYITGIAKILWLKKMKADTRNTSLGGLEEHLSIPEDFYPDPSSQTERLLHYLKAAGQKCIQLLQAFYYDKWSMQQIAQEFNYKTKRSATVQKYKCLEKVREQVKHSDVYEEAIA</sequence>
<comment type="caution">
    <text evidence="1">The sequence shown here is derived from an EMBL/GenBank/DDBJ whole genome shotgun (WGS) entry which is preliminary data.</text>
</comment>
<evidence type="ECO:0000313" key="2">
    <source>
        <dbReference type="Proteomes" id="UP001403385"/>
    </source>
</evidence>
<dbReference type="GO" id="GO:0003700">
    <property type="term" value="F:DNA-binding transcription factor activity"/>
    <property type="evidence" value="ECO:0007669"/>
    <property type="project" value="InterPro"/>
</dbReference>
<accession>A0AAW9SEV2</accession>
<proteinExistence type="predicted"/>
<protein>
    <submittedName>
        <fullName evidence="1">Sigma-70 family RNA polymerase sigma factor</fullName>
    </submittedName>
</protein>
<dbReference type="SUPFAM" id="SSF88946">
    <property type="entry name" value="Sigma2 domain of RNA polymerase sigma factors"/>
    <property type="match status" value="1"/>
</dbReference>
<reference evidence="1 2" key="1">
    <citation type="submission" date="2024-04" db="EMBL/GenBank/DDBJ databases">
        <title>Novel genus in family Flammeovirgaceae.</title>
        <authorList>
            <person name="Nguyen T.H."/>
            <person name="Vuong T.Q."/>
            <person name="Le H."/>
            <person name="Kim S.-G."/>
        </authorList>
    </citation>
    <scope>NUCLEOTIDE SEQUENCE [LARGE SCALE GENOMIC DNA]</scope>
    <source>
        <strain evidence="1 2">JCM 23209</strain>
    </source>
</reference>
<dbReference type="InterPro" id="IPR013325">
    <property type="entry name" value="RNA_pol_sigma_r2"/>
</dbReference>
<keyword evidence="2" id="KW-1185">Reference proteome</keyword>
<dbReference type="Proteomes" id="UP001403385">
    <property type="component" value="Unassembled WGS sequence"/>
</dbReference>
<name>A0AAW9SEV2_9BACT</name>